<evidence type="ECO:0000256" key="2">
    <source>
        <dbReference type="ARBA" id="ARBA00023157"/>
    </source>
</evidence>
<dbReference type="InterPro" id="IPR016186">
    <property type="entry name" value="C-type_lectin-like/link_sf"/>
</dbReference>
<keyword evidence="2" id="KW-1015">Disulfide bond</keyword>
<organism evidence="5">
    <name type="scientific">Larimichthys crocea</name>
    <name type="common">Large yellow croaker</name>
    <name type="synonym">Pseudosciaena crocea</name>
    <dbReference type="NCBI Taxonomy" id="215358"/>
    <lineage>
        <taxon>Eukaryota</taxon>
        <taxon>Metazoa</taxon>
        <taxon>Chordata</taxon>
        <taxon>Craniata</taxon>
        <taxon>Vertebrata</taxon>
        <taxon>Euteleostomi</taxon>
        <taxon>Actinopterygii</taxon>
        <taxon>Neopterygii</taxon>
        <taxon>Teleostei</taxon>
        <taxon>Neoteleostei</taxon>
        <taxon>Acanthomorphata</taxon>
        <taxon>Eupercaria</taxon>
        <taxon>Sciaenidae</taxon>
        <taxon>Larimichthys</taxon>
    </lineage>
</organism>
<evidence type="ECO:0000313" key="5">
    <source>
        <dbReference type="EMBL" id="KKF09312.1"/>
    </source>
</evidence>
<gene>
    <name evidence="5" type="ORF">EH28_00611</name>
</gene>
<dbReference type="PROSITE" id="PS50041">
    <property type="entry name" value="C_TYPE_LECTIN_2"/>
    <property type="match status" value="1"/>
</dbReference>
<dbReference type="PANTHER" id="PTHR46784">
    <property type="entry name" value="KILLER CELL LECTIN-LIKE RECEPTOR SUBFAMILY B MEMBER 1"/>
    <property type="match status" value="1"/>
</dbReference>
<keyword evidence="1 3" id="KW-1133">Transmembrane helix</keyword>
<protein>
    <submittedName>
        <fullName evidence="5">Early activation antigen CD69</fullName>
    </submittedName>
</protein>
<dbReference type="EMBL" id="KQ043215">
    <property type="protein sequence ID" value="KKF09312.1"/>
    <property type="molecule type" value="Genomic_DNA"/>
</dbReference>
<feature type="domain" description="C-type lectin" evidence="4">
    <location>
        <begin position="95"/>
        <end position="170"/>
    </location>
</feature>
<accession>A0A0F8AB59</accession>
<dbReference type="PANTHER" id="PTHR46784:SF1">
    <property type="entry name" value="KILLER CELL LECTIN-LIKE RECEPTOR SUBFAMILY B MEMBER 1"/>
    <property type="match status" value="1"/>
</dbReference>
<keyword evidence="3" id="KW-0472">Membrane</keyword>
<dbReference type="SUPFAM" id="SSF56436">
    <property type="entry name" value="C-type lectin-like"/>
    <property type="match status" value="1"/>
</dbReference>
<dbReference type="GO" id="GO:0042269">
    <property type="term" value="P:regulation of natural killer cell mediated cytotoxicity"/>
    <property type="evidence" value="ECO:0007669"/>
    <property type="project" value="TreeGrafter"/>
</dbReference>
<evidence type="ECO:0000256" key="1">
    <source>
        <dbReference type="ARBA" id="ARBA00022989"/>
    </source>
</evidence>
<dbReference type="InterPro" id="IPR016187">
    <property type="entry name" value="CTDL_fold"/>
</dbReference>
<evidence type="ECO:0000259" key="4">
    <source>
        <dbReference type="PROSITE" id="PS50041"/>
    </source>
</evidence>
<dbReference type="InterPro" id="IPR001304">
    <property type="entry name" value="C-type_lectin-like"/>
</dbReference>
<sequence length="217" mass="24751">MDIEEYVNEPVNERRNISANRKNSRSGLFKVILVVGISFCLLCIIQAVLNVTLRLHGDGFCNKTHTTDVSPVLQDENDGVSGEKNQNCDQDWTQYMSSCYQLSAKKDSWWNAKDDCMVNGANLVIIDNEKEENALQNAFGDLAVWIGLKAEKTQESFLNWKWVDGRQLTYGFTRSMDHLEKEHRSDDETEYEDEEVDPRIQVSHLFIGALCLHAAVT</sequence>
<dbReference type="InterPro" id="IPR051527">
    <property type="entry name" value="KLR_subfamily_B"/>
</dbReference>
<keyword evidence="3" id="KW-0812">Transmembrane</keyword>
<reference evidence="5" key="1">
    <citation type="journal article" date="2015" name="PLoS Genet.">
        <title>Genome Sequencing of the Perciform Fish Larimichthys crocea Provides Insights into Molecular and Genetic Mechanisms of Stress Adaptation.</title>
        <authorList>
            <person name="Ao J."/>
            <person name="Mu Y."/>
            <person name="Xiang L.X."/>
            <person name="Fan D."/>
            <person name="Feng M."/>
            <person name="Zhang S."/>
            <person name="Shi Q."/>
            <person name="Zhu L.Y."/>
            <person name="Li T."/>
            <person name="Ding Y."/>
            <person name="Nie L."/>
            <person name="Li Q."/>
            <person name="Dong W.R."/>
            <person name="Jiang L."/>
            <person name="Sun B."/>
            <person name="Zhang X."/>
            <person name="Li M."/>
            <person name="Zhang H.Q."/>
            <person name="Xie S."/>
            <person name="Zhu Y."/>
            <person name="Jiang X."/>
            <person name="Wang X."/>
            <person name="Mu P."/>
            <person name="Chen W."/>
            <person name="Yue Z."/>
            <person name="Wang Z."/>
            <person name="Wang J."/>
            <person name="Shao J.Z."/>
            <person name="Chen X."/>
        </authorList>
    </citation>
    <scope>NUCLEOTIDE SEQUENCE [LARGE SCALE GENOMIC DNA]</scope>
    <source>
        <strain evidence="5">SSNF</strain>
        <tissue evidence="5">Blood</tissue>
    </source>
</reference>
<dbReference type="GO" id="GO:0009986">
    <property type="term" value="C:cell surface"/>
    <property type="evidence" value="ECO:0007669"/>
    <property type="project" value="TreeGrafter"/>
</dbReference>
<dbReference type="SMART" id="SM00034">
    <property type="entry name" value="CLECT"/>
    <property type="match status" value="1"/>
</dbReference>
<dbReference type="AlphaFoldDB" id="A0A0F8AB59"/>
<dbReference type="Gene3D" id="3.10.100.10">
    <property type="entry name" value="Mannose-Binding Protein A, subunit A"/>
    <property type="match status" value="1"/>
</dbReference>
<feature type="transmembrane region" description="Helical" evidence="3">
    <location>
        <begin position="28"/>
        <end position="49"/>
    </location>
</feature>
<dbReference type="GO" id="GO:0005886">
    <property type="term" value="C:plasma membrane"/>
    <property type="evidence" value="ECO:0007669"/>
    <property type="project" value="TreeGrafter"/>
</dbReference>
<name>A0A0F8AB59_LARCR</name>
<proteinExistence type="predicted"/>
<evidence type="ECO:0000256" key="3">
    <source>
        <dbReference type="SAM" id="Phobius"/>
    </source>
</evidence>
<dbReference type="GO" id="GO:0038023">
    <property type="term" value="F:signaling receptor activity"/>
    <property type="evidence" value="ECO:0007669"/>
    <property type="project" value="TreeGrafter"/>
</dbReference>
<dbReference type="Pfam" id="PF00059">
    <property type="entry name" value="Lectin_C"/>
    <property type="match status" value="1"/>
</dbReference>